<keyword evidence="4" id="KW-0112">Calmodulin-binding</keyword>
<name>A0A6G0WE55_9STRA</name>
<dbReference type="InterPro" id="IPR000048">
    <property type="entry name" value="IQ_motif_EF-hand-BS"/>
</dbReference>
<evidence type="ECO:0000256" key="4">
    <source>
        <dbReference type="ARBA" id="ARBA00022860"/>
    </source>
</evidence>
<dbReference type="PROSITE" id="PS01159">
    <property type="entry name" value="WW_DOMAIN_1"/>
    <property type="match status" value="1"/>
</dbReference>
<gene>
    <name evidence="7" type="ORF">Ae201684_015951</name>
</gene>
<evidence type="ECO:0000256" key="5">
    <source>
        <dbReference type="SAM" id="Coils"/>
    </source>
</evidence>
<dbReference type="Pfam" id="PF00612">
    <property type="entry name" value="IQ"/>
    <property type="match status" value="4"/>
</dbReference>
<dbReference type="CDD" id="cd19757">
    <property type="entry name" value="Bbox1"/>
    <property type="match status" value="3"/>
</dbReference>
<evidence type="ECO:0000313" key="7">
    <source>
        <dbReference type="EMBL" id="KAF0725618.1"/>
    </source>
</evidence>
<protein>
    <recommendedName>
        <fullName evidence="6">WW domain-containing protein</fullName>
    </recommendedName>
</protein>
<evidence type="ECO:0000256" key="1">
    <source>
        <dbReference type="ARBA" id="ARBA00004496"/>
    </source>
</evidence>
<comment type="subcellular location">
    <subcellularLocation>
        <location evidence="1">Cytoplasm</location>
    </subcellularLocation>
</comment>
<feature type="coiled-coil region" evidence="5">
    <location>
        <begin position="820"/>
        <end position="847"/>
    </location>
</feature>
<dbReference type="SMART" id="SM00456">
    <property type="entry name" value="WW"/>
    <property type="match status" value="3"/>
</dbReference>
<comment type="caution">
    <text evidence="7">The sequence shown here is derived from an EMBL/GenBank/DDBJ whole genome shotgun (WGS) entry which is preliminary data.</text>
</comment>
<dbReference type="PANTHER" id="PTHR22706:SF1">
    <property type="entry name" value="ASSEMBLY FACTOR FOR SPINDLE MICROTUBULES"/>
    <property type="match status" value="1"/>
</dbReference>
<dbReference type="GO" id="GO:0005737">
    <property type="term" value="C:cytoplasm"/>
    <property type="evidence" value="ECO:0007669"/>
    <property type="project" value="UniProtKB-SubCell"/>
</dbReference>
<keyword evidence="5" id="KW-0175">Coiled coil</keyword>
<accession>A0A6G0WE55</accession>
<dbReference type="Gene3D" id="2.20.70.10">
    <property type="match status" value="1"/>
</dbReference>
<dbReference type="PANTHER" id="PTHR22706">
    <property type="entry name" value="ASSEMBLY FACTOR FOR SPINDLE MICROTUBULES"/>
    <property type="match status" value="1"/>
</dbReference>
<dbReference type="GO" id="GO:0051295">
    <property type="term" value="P:establishment of meiotic spindle localization"/>
    <property type="evidence" value="ECO:0007669"/>
    <property type="project" value="TreeGrafter"/>
</dbReference>
<dbReference type="GO" id="GO:0007051">
    <property type="term" value="P:spindle organization"/>
    <property type="evidence" value="ECO:0007669"/>
    <property type="project" value="TreeGrafter"/>
</dbReference>
<keyword evidence="3" id="KW-0677">Repeat</keyword>
<dbReference type="GO" id="GO:0000278">
    <property type="term" value="P:mitotic cell cycle"/>
    <property type="evidence" value="ECO:0007669"/>
    <property type="project" value="TreeGrafter"/>
</dbReference>
<feature type="domain" description="WW" evidence="6">
    <location>
        <begin position="863"/>
        <end position="890"/>
    </location>
</feature>
<dbReference type="Proteomes" id="UP000481153">
    <property type="component" value="Unassembled WGS sequence"/>
</dbReference>
<organism evidence="7 8">
    <name type="scientific">Aphanomyces euteiches</name>
    <dbReference type="NCBI Taxonomy" id="100861"/>
    <lineage>
        <taxon>Eukaryota</taxon>
        <taxon>Sar</taxon>
        <taxon>Stramenopiles</taxon>
        <taxon>Oomycota</taxon>
        <taxon>Saprolegniomycetes</taxon>
        <taxon>Saprolegniales</taxon>
        <taxon>Verrucalvaceae</taxon>
        <taxon>Aphanomyces</taxon>
    </lineage>
</organism>
<dbReference type="Gene3D" id="1.20.5.190">
    <property type="match status" value="1"/>
</dbReference>
<evidence type="ECO:0000256" key="3">
    <source>
        <dbReference type="ARBA" id="ARBA00022737"/>
    </source>
</evidence>
<feature type="coiled-coil region" evidence="5">
    <location>
        <begin position="1228"/>
        <end position="1280"/>
    </location>
</feature>
<keyword evidence="2" id="KW-0963">Cytoplasm</keyword>
<dbReference type="PROSITE" id="PS50096">
    <property type="entry name" value="IQ"/>
    <property type="match status" value="7"/>
</dbReference>
<dbReference type="CDD" id="cd00201">
    <property type="entry name" value="WW"/>
    <property type="match status" value="1"/>
</dbReference>
<dbReference type="InterPro" id="IPR051185">
    <property type="entry name" value="ASPM"/>
</dbReference>
<sequence>MSWDLGRDLSTKYPWLHVNASTLEEFRAPFEWTKQSRDEDERKKRMKNAGRKVLGMNVVEQQQHHEIAQIIRREPSLKQTPTAKPTGVIQEKPFKPILQAPQISVKKTRDKKSSVQHTPKISQLNVQVEQLAKELSYAKADEEATKRALDMEIEAQRAKLPLQFLFEHNLSEYSMEKGVQSIIHVLSQLQSKLLFDGFERWKHHTDIMRQAEIHEQMSRRIRERAILLLNRVASDCLSGNIHQAFSRWVHAVKQSIAQERRRAAIMIQKHVRRRRAVERVRCRRAEKVAQDAREAKQRSIVLAFEMSGRQHSWAIREHAVKIRARRAQIAAKRQESAINIQRTFRGYCARCFVSNLLLQKQIEEARIAAELEAYRRLLESNCILLQSVVRMFLTRLRLFNQRMSNKIASDSALTIQIAWRRKQGKTALASRFVKRRLSMADRAERDAFLARQRMIAELEQRRENCAVIMQRLIRGFLARRVVKQMRMERRLDLAARRVQASWRKAKGRYALHVRVMAQRIRLDTLRDAAAIRLQAQFRRYLAKKEATKRRQEREALLEKERAHVRRIFACATRIACLFRRFCARKLFKRQKKAAVLIQRSARQWLAKKLLRLLRKLRHERRLREEQAASVIGRVARGKLGRKEAATIRRRHQAAAQIQKRIRGVLCRKAVKLMRLGMALLKTCRDSQERRALHLALVQWEDSKGLQVAIEMMQKRIQTEVAAVVMVQRMYRGLRGRGIASVKREEKRARNRVEQVAAREIQRFARGMIGRRRHLMAMEEARKQELRDRYLREKEIMEAKKRWLDQLEMEDFKAHAKERQIQQRERGIAEQQHELARLEAQTNAYKLEATEALLKLKVKEKEAWVQMDDGFGNVYYINQMTNETSWTRPLILQEDKQENKQGSEDDWEEHYNPHTGQIYRHNRRTGETLPSLDATQELLQVVDDAPTKEATIEVLSKPEEAVKTVPEVTETKKVDEPSTEIKKCWRCKSQGAVTECIHCSTTERYYCTKCYTKEHATSVKKTHDFKRLKADGSMLVAWCHLCEKGLATRHCQSCDPGTRFTCDDHFASLHATAEGLGHKPALHFRAGATLCGHCEEPNVATWRCVECQDVYCDEHSSTIHAKGKKKSHTVEPVKVRKVPLATETDAYCVECDMELCTKLCNVCGDGYCDACFAKVHEKGRRMEHTVVAWQEMALAGDWVEILDGKTPVYFNIVTKESTTDKPSVLLLGLERHRDMIAAKTREKIKLEAEKESQLVALQEKVKTLEEEMERTRRQQREMEILDSGPTPVHKKKRRPWWKSKKAYDKEREAEIVMSLMLTKQRQDKLHREAMEIGSSSYANAIVNDVVLT</sequence>
<reference evidence="7 8" key="1">
    <citation type="submission" date="2019-07" db="EMBL/GenBank/DDBJ databases">
        <title>Genomics analysis of Aphanomyces spp. identifies a new class of oomycete effector associated with host adaptation.</title>
        <authorList>
            <person name="Gaulin E."/>
        </authorList>
    </citation>
    <scope>NUCLEOTIDE SEQUENCE [LARGE SCALE GENOMIC DNA]</scope>
    <source>
        <strain evidence="7 8">ATCC 201684</strain>
    </source>
</reference>
<dbReference type="VEuPathDB" id="FungiDB:AeMF1_017483"/>
<feature type="coiled-coil region" evidence="5">
    <location>
        <begin position="121"/>
        <end position="159"/>
    </location>
</feature>
<dbReference type="GO" id="GO:0005516">
    <property type="term" value="F:calmodulin binding"/>
    <property type="evidence" value="ECO:0007669"/>
    <property type="project" value="UniProtKB-KW"/>
</dbReference>
<dbReference type="InterPro" id="IPR001202">
    <property type="entry name" value="WW_dom"/>
</dbReference>
<dbReference type="EMBL" id="VJMJ01000237">
    <property type="protein sequence ID" value="KAF0725618.1"/>
    <property type="molecule type" value="Genomic_DNA"/>
</dbReference>
<proteinExistence type="predicted"/>
<dbReference type="InterPro" id="IPR036020">
    <property type="entry name" value="WW_dom_sf"/>
</dbReference>
<evidence type="ECO:0000256" key="2">
    <source>
        <dbReference type="ARBA" id="ARBA00022490"/>
    </source>
</evidence>
<keyword evidence="8" id="KW-1185">Reference proteome</keyword>
<dbReference type="SMART" id="SM00015">
    <property type="entry name" value="IQ"/>
    <property type="match status" value="11"/>
</dbReference>
<dbReference type="PROSITE" id="PS50020">
    <property type="entry name" value="WW_DOMAIN_2"/>
    <property type="match status" value="1"/>
</dbReference>
<evidence type="ECO:0000259" key="6">
    <source>
        <dbReference type="PROSITE" id="PS50020"/>
    </source>
</evidence>
<dbReference type="GO" id="GO:0000922">
    <property type="term" value="C:spindle pole"/>
    <property type="evidence" value="ECO:0007669"/>
    <property type="project" value="TreeGrafter"/>
</dbReference>
<evidence type="ECO:0000313" key="8">
    <source>
        <dbReference type="Proteomes" id="UP000481153"/>
    </source>
</evidence>
<dbReference type="Pfam" id="PF22586">
    <property type="entry name" value="ANCHR-like_BBOX"/>
    <property type="match status" value="1"/>
</dbReference>
<dbReference type="SUPFAM" id="SSF51045">
    <property type="entry name" value="WW domain"/>
    <property type="match status" value="1"/>
</dbReference>